<feature type="compositionally biased region" description="Basic and acidic residues" evidence="2">
    <location>
        <begin position="53"/>
        <end position="62"/>
    </location>
</feature>
<feature type="compositionally biased region" description="Basic and acidic residues" evidence="2">
    <location>
        <begin position="903"/>
        <end position="915"/>
    </location>
</feature>
<feature type="compositionally biased region" description="Basic and acidic residues" evidence="2">
    <location>
        <begin position="36"/>
        <end position="45"/>
    </location>
</feature>
<dbReference type="PANTHER" id="PTHR38563:SF1">
    <property type="entry name" value="FL(2)D-ASSOCIATED COMPLEX COMPONENT"/>
    <property type="match status" value="1"/>
</dbReference>
<proteinExistence type="predicted"/>
<accession>A0AAW0WPW5</accession>
<feature type="compositionally biased region" description="Polar residues" evidence="2">
    <location>
        <begin position="94"/>
        <end position="109"/>
    </location>
</feature>
<evidence type="ECO:0000313" key="3">
    <source>
        <dbReference type="EMBL" id="KAK8729514.1"/>
    </source>
</evidence>
<feature type="region of interest" description="Disordered" evidence="2">
    <location>
        <begin position="1"/>
        <end position="458"/>
    </location>
</feature>
<feature type="compositionally biased region" description="Basic and acidic residues" evidence="2">
    <location>
        <begin position="928"/>
        <end position="958"/>
    </location>
</feature>
<feature type="compositionally biased region" description="Basic and acidic residues" evidence="2">
    <location>
        <begin position="134"/>
        <end position="156"/>
    </location>
</feature>
<feature type="compositionally biased region" description="Basic and acidic residues" evidence="2">
    <location>
        <begin position="333"/>
        <end position="357"/>
    </location>
</feature>
<feature type="compositionally biased region" description="Basic residues" evidence="2">
    <location>
        <begin position="303"/>
        <end position="332"/>
    </location>
</feature>
<feature type="region of interest" description="Disordered" evidence="2">
    <location>
        <begin position="740"/>
        <end position="978"/>
    </location>
</feature>
<comment type="caution">
    <text evidence="3">The sequence shown here is derived from an EMBL/GenBank/DDBJ whole genome shotgun (WGS) entry which is preliminary data.</text>
</comment>
<name>A0AAW0WPW5_CHEQU</name>
<feature type="compositionally biased region" description="Basic and acidic residues" evidence="2">
    <location>
        <begin position="163"/>
        <end position="182"/>
    </location>
</feature>
<feature type="compositionally biased region" description="Basic and acidic residues" evidence="2">
    <location>
        <begin position="640"/>
        <end position="665"/>
    </location>
</feature>
<dbReference type="PANTHER" id="PTHR38563">
    <property type="entry name" value="FL(2)D-ASSOCIATED COMPLEX COMPONENT"/>
    <property type="match status" value="1"/>
</dbReference>
<feature type="compositionally biased region" description="Basic and acidic residues" evidence="2">
    <location>
        <begin position="672"/>
        <end position="695"/>
    </location>
</feature>
<feature type="compositionally biased region" description="Polar residues" evidence="2">
    <location>
        <begin position="117"/>
        <end position="130"/>
    </location>
</feature>
<feature type="compositionally biased region" description="Basic and acidic residues" evidence="2">
    <location>
        <begin position="369"/>
        <end position="458"/>
    </location>
</feature>
<dbReference type="GO" id="GO:0016556">
    <property type="term" value="P:mRNA modification"/>
    <property type="evidence" value="ECO:0007669"/>
    <property type="project" value="InterPro"/>
</dbReference>
<feature type="compositionally biased region" description="Basic and acidic residues" evidence="2">
    <location>
        <begin position="79"/>
        <end position="92"/>
    </location>
</feature>
<dbReference type="InterPro" id="IPR040427">
    <property type="entry name" value="Flacc"/>
</dbReference>
<feature type="compositionally biased region" description="Basic and acidic residues" evidence="2">
    <location>
        <begin position="776"/>
        <end position="790"/>
    </location>
</feature>
<feature type="compositionally biased region" description="Low complexity" evidence="2">
    <location>
        <begin position="193"/>
        <end position="218"/>
    </location>
</feature>
<feature type="compositionally biased region" description="Basic residues" evidence="2">
    <location>
        <begin position="228"/>
        <end position="237"/>
    </location>
</feature>
<feature type="compositionally biased region" description="Low complexity" evidence="2">
    <location>
        <begin position="63"/>
        <end position="78"/>
    </location>
</feature>
<evidence type="ECO:0000313" key="4">
    <source>
        <dbReference type="Proteomes" id="UP001445076"/>
    </source>
</evidence>
<dbReference type="Proteomes" id="UP001445076">
    <property type="component" value="Unassembled WGS sequence"/>
</dbReference>
<keyword evidence="4" id="KW-1185">Reference proteome</keyword>
<dbReference type="GO" id="GO:0036396">
    <property type="term" value="C:RNA N6-methyladenosine methyltransferase complex"/>
    <property type="evidence" value="ECO:0007669"/>
    <property type="project" value="InterPro"/>
</dbReference>
<feature type="region of interest" description="Disordered" evidence="2">
    <location>
        <begin position="640"/>
        <end position="709"/>
    </location>
</feature>
<organism evidence="3 4">
    <name type="scientific">Cherax quadricarinatus</name>
    <name type="common">Australian red claw crayfish</name>
    <dbReference type="NCBI Taxonomy" id="27406"/>
    <lineage>
        <taxon>Eukaryota</taxon>
        <taxon>Metazoa</taxon>
        <taxon>Ecdysozoa</taxon>
        <taxon>Arthropoda</taxon>
        <taxon>Crustacea</taxon>
        <taxon>Multicrustacea</taxon>
        <taxon>Malacostraca</taxon>
        <taxon>Eumalacostraca</taxon>
        <taxon>Eucarida</taxon>
        <taxon>Decapoda</taxon>
        <taxon>Pleocyemata</taxon>
        <taxon>Astacidea</taxon>
        <taxon>Parastacoidea</taxon>
        <taxon>Parastacidae</taxon>
        <taxon>Cherax</taxon>
    </lineage>
</organism>
<feature type="compositionally biased region" description="Basic residues" evidence="2">
    <location>
        <begin position="279"/>
        <end position="295"/>
    </location>
</feature>
<dbReference type="AlphaFoldDB" id="A0AAW0WPW5"/>
<gene>
    <name evidence="3" type="ORF">OTU49_008516</name>
</gene>
<evidence type="ECO:0000256" key="2">
    <source>
        <dbReference type="SAM" id="MobiDB-lite"/>
    </source>
</evidence>
<reference evidence="3 4" key="1">
    <citation type="journal article" date="2024" name="BMC Genomics">
        <title>Genome assembly of redclaw crayfish (Cherax quadricarinatus) provides insights into its immune adaptation and hypoxia tolerance.</title>
        <authorList>
            <person name="Liu Z."/>
            <person name="Zheng J."/>
            <person name="Li H."/>
            <person name="Fang K."/>
            <person name="Wang S."/>
            <person name="He J."/>
            <person name="Zhou D."/>
            <person name="Weng S."/>
            <person name="Chi M."/>
            <person name="Gu Z."/>
            <person name="He J."/>
            <person name="Li F."/>
            <person name="Wang M."/>
        </authorList>
    </citation>
    <scope>NUCLEOTIDE SEQUENCE [LARGE SCALE GENOMIC DNA]</scope>
    <source>
        <strain evidence="3">ZL_2023a</strain>
    </source>
</reference>
<dbReference type="EMBL" id="JARKIK010000067">
    <property type="protein sequence ID" value="KAK8729514.1"/>
    <property type="molecule type" value="Genomic_DNA"/>
</dbReference>
<keyword evidence="1" id="KW-0175">Coiled coil</keyword>
<evidence type="ECO:0008006" key="5">
    <source>
        <dbReference type="Google" id="ProtNLM"/>
    </source>
</evidence>
<feature type="coiled-coil region" evidence="1">
    <location>
        <begin position="470"/>
        <end position="500"/>
    </location>
</feature>
<protein>
    <recommendedName>
        <fullName evidence="5">Zinc finger CCCH domain-containing protein 13</fullName>
    </recommendedName>
</protein>
<sequence>MPLVDPRRVLSQAETESSSRSSLSHRLSKITQSEATRTKAVDGNKSHPKKPEKHVCVKDRQHLLQQQQQSQKQLQVKVRQSETSRAAKEGGKETYSQRGSCSRINSGKSTGAFPHLNTGNTVTQHSTGSNRSRKGAETWDLRRLEEESEVALERRRQQLTQELMREMAGDSHHHISSVDKKLHGQHGHRRNPSSSSSSSSSSTSSSTSSSSSSSSSESSPHRSGYKRDGKRKSRLSKRLPSSSDRSKLKKTKLSSSSRKHSNSKNSKKSHPSKKDHEKMRGHKSSHSPTRRKSSMSKKLLSPGRKRTPSPSRKSHKLSPGRSKRSKSRKRSGSPRDRLDYRSDRIGIPERSLSHGRDTNIVQHVGSSSRGRDPRVEERARRLSPEQIGRDRYRYEKERLEEYVEPRRERRSPAPTRSREVERKETHRHRDYERHEREHYEERRREDPRREEREREQLRERELREREILRERELLKERERVELLEREQERERERIREVDDRRSRYGREHEFAREREVVVRGGCREFEGERDFYSPRVRPELDARVLAVDERRPYEDAAYERFQTGRADPGVSWDALRWVTPPASGPFVSTDKKGIIAVEEPISSRNGGGKELLRVGERERVRYESGRSRYDELSLHERRGMLPIDDRRPDRRVPPLDPRFPDERRRSGGSIDPRVHEAWVEEQRGLDRMDRADHFPPHVPPPRHRHQPDWAGGRQAVAWDRHKHARHEEWAEEYGRVAGASSGRGAEWGEEPHDWAADRTGPASLHQDQWNQHPRRSYRDEWGARESEWIDRGLPAYSGSRDLGHPAPPPGLPLGRGERILRRPRREPVDQGMEHPAASATRHHLNEEEGVESALVVARGGDIGSPPPSDQDQALMPGNDGELWEYDPGRGSWVRRAADAPPQTDRESPAKKEKQTVEVPVEENDATAGEDKKKVIVEDKKRGISEEKSVDETESKKQCTESPPPAPAENNDAPLQEKDTFSDISDDVDDILNQEVGGYNDEDSHNMSSSQIEDSRNLNRETGPTYDDLLDEDEEIHLEEISDDELEEDRQAKFNVAGALDINWALLVRDSSKVATNEVAAGTALKRFSASHLLARLGVSTKFARAEVLQQIKEACSADATQEDTESKKVEIPPVIDSGGVLRILKARAEDRQRILDGIGPNRRALCARQDIALRRQLCNLPKQDLIGDSPLLDKDLFRQSISLLKSC</sequence>
<feature type="compositionally biased region" description="Basic and acidic residues" evidence="2">
    <location>
        <begin position="815"/>
        <end position="832"/>
    </location>
</feature>
<feature type="compositionally biased region" description="Polar residues" evidence="2">
    <location>
        <begin position="359"/>
        <end position="368"/>
    </location>
</feature>
<evidence type="ECO:0000256" key="1">
    <source>
        <dbReference type="SAM" id="Coils"/>
    </source>
</evidence>
<feature type="region of interest" description="Disordered" evidence="2">
    <location>
        <begin position="993"/>
        <end position="1026"/>
    </location>
</feature>
<feature type="compositionally biased region" description="Basic residues" evidence="2">
    <location>
        <begin position="247"/>
        <end position="271"/>
    </location>
</feature>